<feature type="transmembrane region" description="Helical" evidence="6">
    <location>
        <begin position="9"/>
        <end position="27"/>
    </location>
</feature>
<evidence type="ECO:0000256" key="6">
    <source>
        <dbReference type="SAM" id="Phobius"/>
    </source>
</evidence>
<dbReference type="InterPro" id="IPR045054">
    <property type="entry name" value="P4HA-like"/>
</dbReference>
<evidence type="ECO:0000256" key="4">
    <source>
        <dbReference type="ARBA" id="ARBA00023002"/>
    </source>
</evidence>
<keyword evidence="3" id="KW-0223">Dioxygenase</keyword>
<keyword evidence="6" id="KW-1133">Transmembrane helix</keyword>
<keyword evidence="10" id="KW-1185">Reference proteome</keyword>
<keyword evidence="6" id="KW-0472">Membrane</keyword>
<dbReference type="Gene3D" id="2.60.120.620">
    <property type="entry name" value="q2cbj1_9rhob like domain"/>
    <property type="match status" value="2"/>
</dbReference>
<evidence type="ECO:0000256" key="3">
    <source>
        <dbReference type="ARBA" id="ARBA00022964"/>
    </source>
</evidence>
<accession>A0A485L1M4</accession>
<feature type="domain" description="Prolyl 4-hydroxylase alpha subunit" evidence="7">
    <location>
        <begin position="485"/>
        <end position="673"/>
    </location>
</feature>
<name>A0A485L1M4_9STRA</name>
<dbReference type="GO" id="GO:0005783">
    <property type="term" value="C:endoplasmic reticulum"/>
    <property type="evidence" value="ECO:0007669"/>
    <property type="project" value="TreeGrafter"/>
</dbReference>
<dbReference type="EMBL" id="VJMH01005563">
    <property type="protein sequence ID" value="KAF0694518.1"/>
    <property type="molecule type" value="Genomic_DNA"/>
</dbReference>
<protein>
    <submittedName>
        <fullName evidence="9">Aste57867_14600 protein</fullName>
    </submittedName>
</protein>
<dbReference type="OrthoDB" id="420380at2759"/>
<reference evidence="8" key="2">
    <citation type="submission" date="2019-06" db="EMBL/GenBank/DDBJ databases">
        <title>Genomics analysis of Aphanomyces spp. identifies a new class of oomycete effector associated with host adaptation.</title>
        <authorList>
            <person name="Gaulin E."/>
        </authorList>
    </citation>
    <scope>NUCLEOTIDE SEQUENCE</scope>
    <source>
        <strain evidence="8">CBS 578.67</strain>
    </source>
</reference>
<evidence type="ECO:0000256" key="5">
    <source>
        <dbReference type="ARBA" id="ARBA00023004"/>
    </source>
</evidence>
<evidence type="ECO:0000256" key="1">
    <source>
        <dbReference type="ARBA" id="ARBA00001961"/>
    </source>
</evidence>
<proteinExistence type="predicted"/>
<dbReference type="EMBL" id="CAADRA010005584">
    <property type="protein sequence ID" value="VFT91419.1"/>
    <property type="molecule type" value="Genomic_DNA"/>
</dbReference>
<dbReference type="PANTHER" id="PTHR10869">
    <property type="entry name" value="PROLYL 4-HYDROXYLASE ALPHA SUBUNIT"/>
    <property type="match status" value="1"/>
</dbReference>
<evidence type="ECO:0000259" key="7">
    <source>
        <dbReference type="SMART" id="SM00702"/>
    </source>
</evidence>
<keyword evidence="2" id="KW-0479">Metal-binding</keyword>
<evidence type="ECO:0000256" key="2">
    <source>
        <dbReference type="ARBA" id="ARBA00022723"/>
    </source>
</evidence>
<dbReference type="GO" id="GO:0004656">
    <property type="term" value="F:procollagen-proline 4-dioxygenase activity"/>
    <property type="evidence" value="ECO:0007669"/>
    <property type="project" value="TreeGrafter"/>
</dbReference>
<dbReference type="GO" id="GO:0005506">
    <property type="term" value="F:iron ion binding"/>
    <property type="evidence" value="ECO:0007669"/>
    <property type="project" value="InterPro"/>
</dbReference>
<keyword evidence="6" id="KW-0812">Transmembrane</keyword>
<dbReference type="InterPro" id="IPR006620">
    <property type="entry name" value="Pro_4_hyd_alph"/>
</dbReference>
<organism evidence="9 10">
    <name type="scientific">Aphanomyces stellatus</name>
    <dbReference type="NCBI Taxonomy" id="120398"/>
    <lineage>
        <taxon>Eukaryota</taxon>
        <taxon>Sar</taxon>
        <taxon>Stramenopiles</taxon>
        <taxon>Oomycota</taxon>
        <taxon>Saprolegniomycetes</taxon>
        <taxon>Saprolegniales</taxon>
        <taxon>Verrucalvaceae</taxon>
        <taxon>Aphanomyces</taxon>
    </lineage>
</organism>
<dbReference type="PANTHER" id="PTHR10869:SF226">
    <property type="entry name" value="PROLYL 4-HYDROXYLASE ALPHA SUBUNIT DOMAIN-CONTAINING PROTEIN"/>
    <property type="match status" value="1"/>
</dbReference>
<dbReference type="SMART" id="SM00702">
    <property type="entry name" value="P4Hc"/>
    <property type="match status" value="1"/>
</dbReference>
<dbReference type="AlphaFoldDB" id="A0A485L1M4"/>
<keyword evidence="4" id="KW-0560">Oxidoreductase</keyword>
<comment type="cofactor">
    <cofactor evidence="1">
        <name>L-ascorbate</name>
        <dbReference type="ChEBI" id="CHEBI:38290"/>
    </cofactor>
</comment>
<evidence type="ECO:0000313" key="8">
    <source>
        <dbReference type="EMBL" id="KAF0694518.1"/>
    </source>
</evidence>
<evidence type="ECO:0000313" key="10">
    <source>
        <dbReference type="Proteomes" id="UP000332933"/>
    </source>
</evidence>
<dbReference type="GO" id="GO:0031418">
    <property type="term" value="F:L-ascorbic acid binding"/>
    <property type="evidence" value="ECO:0007669"/>
    <property type="project" value="InterPro"/>
</dbReference>
<sequence>MVPPTTGRGAWWIGLAAVFIAVGLHYYHDVLLASPLSAPHDDRHRPATVLPALAPALTSGVALVDSALVPKYRSDIVSIETQRFLAPLFCAFPPQPASSLESVAVVLARPVVPRDTVFVMLNGASEGLYLTWHDTSSSSCLHALGHAAALALGADADWIALGVRLYSHDGHVVEDIADLDASNRLVHVLLEFQLWMWPGVAVGYNTTVPLDSTHAITLTTASLSPLVFTVSGFFSLDEATAIMSQGQPHLDRSVVATDDGRRSVSTFRTSHTAFLPPSQLTRTFQVRAATLARLPSASFAERLQLVRYGAGEFYKGHLDTFDNKELVPKAWHQLDLTDYVVWADWAAAQIDALAQVPRGFEKGAPLYPNASDPTVFPVALLSSFWTWANATHFFTSRRDQVWNEWLALNVGQNASYILVTLLGRKGHYLPHIVRVWEDQIGLASLRYTFPKKRPPHGMSHWYRWIRMAKEHISALGQAAPPDVQPYGPWYPKFSVDFQAKMLALVYDRLDGQGRFGDFLTVERIAWWEDMRATGVERDVLQEVLQEGGPALVAEFIAAWEEVVQFDDLAGYSLPPYVPHLAPQRYATLFLYLNDVDGGGETVFPYATSAGARKTTEARSAMPECSDGLAVPPTALSAALFYVQTPTQEVDVMAHHGGCPPLRGVKWGANQFLWNADAEEGANVWVES</sequence>
<evidence type="ECO:0000313" key="9">
    <source>
        <dbReference type="EMBL" id="VFT91419.1"/>
    </source>
</evidence>
<dbReference type="Proteomes" id="UP000332933">
    <property type="component" value="Unassembled WGS sequence"/>
</dbReference>
<reference evidence="9 10" key="1">
    <citation type="submission" date="2019-03" db="EMBL/GenBank/DDBJ databases">
        <authorList>
            <person name="Gaulin E."/>
            <person name="Dumas B."/>
        </authorList>
    </citation>
    <scope>NUCLEOTIDE SEQUENCE [LARGE SCALE GENOMIC DNA]</scope>
    <source>
        <strain evidence="9">CBS 568.67</strain>
    </source>
</reference>
<keyword evidence="5" id="KW-0408">Iron</keyword>
<gene>
    <name evidence="9" type="primary">Aste57867_14600</name>
    <name evidence="8" type="ORF">As57867_014546</name>
    <name evidence="9" type="ORF">ASTE57867_14600</name>
</gene>